<evidence type="ECO:0000256" key="1">
    <source>
        <dbReference type="SAM" id="MobiDB-lite"/>
    </source>
</evidence>
<dbReference type="EMBL" id="JAAARO010000011">
    <property type="protein sequence ID" value="KAF5740773.1"/>
    <property type="molecule type" value="Genomic_DNA"/>
</dbReference>
<sequence>MSFIVSAKRNFRFVIQEHVLDYVFSSPRIWFSRRYCFGVWPKRFWRWLGCCPEYLRGGHCVPRLRLGQLTTDSVMGLPKSVPGKLLKTGNTDGGRSSSEEKVAIDTG</sequence>
<dbReference type="InParanoid" id="A0A7J7D372"/>
<name>A0A7J7D372_TRIWF</name>
<comment type="caution">
    <text evidence="2">The sequence shown here is derived from an EMBL/GenBank/DDBJ whole genome shotgun (WGS) entry which is preliminary data.</text>
</comment>
<keyword evidence="3" id="KW-1185">Reference proteome</keyword>
<dbReference type="Proteomes" id="UP000593562">
    <property type="component" value="Unassembled WGS sequence"/>
</dbReference>
<gene>
    <name evidence="2" type="ORF">HS088_TW11G00851</name>
</gene>
<accession>A0A7J7D372</accession>
<evidence type="ECO:0000313" key="2">
    <source>
        <dbReference type="EMBL" id="KAF5740773.1"/>
    </source>
</evidence>
<protein>
    <submittedName>
        <fullName evidence="2">Uncharacterized protein</fullName>
    </submittedName>
</protein>
<organism evidence="2 3">
    <name type="scientific">Tripterygium wilfordii</name>
    <name type="common">Thunder God vine</name>
    <dbReference type="NCBI Taxonomy" id="458696"/>
    <lineage>
        <taxon>Eukaryota</taxon>
        <taxon>Viridiplantae</taxon>
        <taxon>Streptophyta</taxon>
        <taxon>Embryophyta</taxon>
        <taxon>Tracheophyta</taxon>
        <taxon>Spermatophyta</taxon>
        <taxon>Magnoliopsida</taxon>
        <taxon>eudicotyledons</taxon>
        <taxon>Gunneridae</taxon>
        <taxon>Pentapetalae</taxon>
        <taxon>rosids</taxon>
        <taxon>fabids</taxon>
        <taxon>Celastrales</taxon>
        <taxon>Celastraceae</taxon>
        <taxon>Tripterygium</taxon>
    </lineage>
</organism>
<proteinExistence type="predicted"/>
<dbReference type="AlphaFoldDB" id="A0A7J7D372"/>
<reference evidence="2 3" key="1">
    <citation type="journal article" date="2020" name="Nat. Commun.">
        <title>Genome of Tripterygium wilfordii and identification of cytochrome P450 involved in triptolide biosynthesis.</title>
        <authorList>
            <person name="Tu L."/>
            <person name="Su P."/>
            <person name="Zhang Z."/>
            <person name="Gao L."/>
            <person name="Wang J."/>
            <person name="Hu T."/>
            <person name="Zhou J."/>
            <person name="Zhang Y."/>
            <person name="Zhao Y."/>
            <person name="Liu Y."/>
            <person name="Song Y."/>
            <person name="Tong Y."/>
            <person name="Lu Y."/>
            <person name="Yang J."/>
            <person name="Xu C."/>
            <person name="Jia M."/>
            <person name="Peters R.J."/>
            <person name="Huang L."/>
            <person name="Gao W."/>
        </authorList>
    </citation>
    <scope>NUCLEOTIDE SEQUENCE [LARGE SCALE GENOMIC DNA]</scope>
    <source>
        <strain evidence="3">cv. XIE 37</strain>
        <tissue evidence="2">Leaf</tissue>
    </source>
</reference>
<feature type="compositionally biased region" description="Basic and acidic residues" evidence="1">
    <location>
        <begin position="97"/>
        <end position="107"/>
    </location>
</feature>
<evidence type="ECO:0000313" key="3">
    <source>
        <dbReference type="Proteomes" id="UP000593562"/>
    </source>
</evidence>
<feature type="region of interest" description="Disordered" evidence="1">
    <location>
        <begin position="80"/>
        <end position="107"/>
    </location>
</feature>